<keyword evidence="1" id="KW-1185">Reference proteome</keyword>
<evidence type="ECO:0000313" key="2">
    <source>
        <dbReference type="WBParaSite" id="PDA_v2.g4701.t1"/>
    </source>
</evidence>
<organism evidence="1 2">
    <name type="scientific">Panagrolaimus davidi</name>
    <dbReference type="NCBI Taxonomy" id="227884"/>
    <lineage>
        <taxon>Eukaryota</taxon>
        <taxon>Metazoa</taxon>
        <taxon>Ecdysozoa</taxon>
        <taxon>Nematoda</taxon>
        <taxon>Chromadorea</taxon>
        <taxon>Rhabditida</taxon>
        <taxon>Tylenchina</taxon>
        <taxon>Panagrolaimomorpha</taxon>
        <taxon>Panagrolaimoidea</taxon>
        <taxon>Panagrolaimidae</taxon>
        <taxon>Panagrolaimus</taxon>
    </lineage>
</organism>
<sequence length="225" mass="25198">MFEDAMDDIDDRWKRYSKHPTLQEISRAFLSLISDIIIPGHSRAFEVTKRPSSFPFLFPQRGSQVQQLSDSEGNSIECFIVTSADDPDDSVFVFDGSVDLENVVPPVSPESIFSTCLMIGTNSFSTILPFTVSKAYMEDDIFIKNGDTDGQDFYDTTKGKEAVKVNDYITMFRIPAPGGKVWPVVGLIETTTGLPGLQRILWGKLAGINENDQEEIKSFYPKNLF</sequence>
<accession>A0A914QN20</accession>
<proteinExistence type="predicted"/>
<dbReference type="Gene3D" id="3.60.15.10">
    <property type="entry name" value="Ribonuclease Z/Hydroxyacylglutathione hydrolase-like"/>
    <property type="match status" value="1"/>
</dbReference>
<dbReference type="AlphaFoldDB" id="A0A914QN20"/>
<dbReference type="InterPro" id="IPR036866">
    <property type="entry name" value="RibonucZ/Hydroxyglut_hydro"/>
</dbReference>
<dbReference type="Proteomes" id="UP000887578">
    <property type="component" value="Unplaced"/>
</dbReference>
<name>A0A914QN20_9BILA</name>
<protein>
    <submittedName>
        <fullName evidence="2">Uncharacterized protein</fullName>
    </submittedName>
</protein>
<dbReference type="WBParaSite" id="PDA_v2.g4701.t1">
    <property type="protein sequence ID" value="PDA_v2.g4701.t1"/>
    <property type="gene ID" value="PDA_v2.g4701"/>
</dbReference>
<reference evidence="2" key="1">
    <citation type="submission" date="2022-11" db="UniProtKB">
        <authorList>
            <consortium name="WormBaseParasite"/>
        </authorList>
    </citation>
    <scope>IDENTIFICATION</scope>
</reference>
<evidence type="ECO:0000313" key="1">
    <source>
        <dbReference type="Proteomes" id="UP000887578"/>
    </source>
</evidence>